<evidence type="ECO:0008006" key="4">
    <source>
        <dbReference type="Google" id="ProtNLM"/>
    </source>
</evidence>
<proteinExistence type="predicted"/>
<dbReference type="InterPro" id="IPR046513">
    <property type="entry name" value="DUF6691"/>
</dbReference>
<evidence type="ECO:0000313" key="3">
    <source>
        <dbReference type="Proteomes" id="UP000236286"/>
    </source>
</evidence>
<keyword evidence="1" id="KW-1133">Transmembrane helix</keyword>
<dbReference type="EMBL" id="PDZR01000005">
    <property type="protein sequence ID" value="PNG26748.1"/>
    <property type="molecule type" value="Genomic_DNA"/>
</dbReference>
<dbReference type="AlphaFoldDB" id="A0A2J7TIZ9"/>
<protein>
    <recommendedName>
        <fullName evidence="4">YeeE/YedE family protein</fullName>
    </recommendedName>
</protein>
<feature type="transmembrane region" description="Helical" evidence="1">
    <location>
        <begin position="49"/>
        <end position="66"/>
    </location>
</feature>
<sequence>MNVRRELSQFLAALGCGALFGFGLALSGMIDPARVRGFLDIFGRFDPSLGFVLVGAVAVSFFGVRLSRRLRHPLLAESFHVPAGKTIDAKLLGGAALFGIGWGMAGLCPGPAIAALALGNGGVFVFALAMAAGILIHDRWRGGTAAKPVGAPGPAVTAEPADA</sequence>
<dbReference type="Proteomes" id="UP000236286">
    <property type="component" value="Unassembled WGS sequence"/>
</dbReference>
<feature type="transmembrane region" description="Helical" evidence="1">
    <location>
        <begin position="113"/>
        <end position="136"/>
    </location>
</feature>
<keyword evidence="1" id="KW-0812">Transmembrane</keyword>
<comment type="caution">
    <text evidence="2">The sequence shown here is derived from an EMBL/GenBank/DDBJ whole genome shotgun (WGS) entry which is preliminary data.</text>
</comment>
<dbReference type="RefSeq" id="WP_102843042.1">
    <property type="nucleotide sequence ID" value="NZ_PDZR01000005.1"/>
</dbReference>
<feature type="transmembrane region" description="Helical" evidence="1">
    <location>
        <begin position="87"/>
        <end position="107"/>
    </location>
</feature>
<reference evidence="2 3" key="1">
    <citation type="submission" date="2017-10" db="EMBL/GenBank/DDBJ databases">
        <title>Genome announcement of Methylocella silvestris TVC from permafrost.</title>
        <authorList>
            <person name="Wang J."/>
            <person name="Geng K."/>
            <person name="Ul-Haque F."/>
            <person name="Crombie A.T."/>
            <person name="Street L.E."/>
            <person name="Wookey P.A."/>
            <person name="Murrell J.C."/>
            <person name="Pratscher J."/>
        </authorList>
    </citation>
    <scope>NUCLEOTIDE SEQUENCE [LARGE SCALE GENOMIC DNA]</scope>
    <source>
        <strain evidence="2 3">TVC</strain>
    </source>
</reference>
<keyword evidence="1" id="KW-0472">Membrane</keyword>
<name>A0A2J7TIZ9_METSI</name>
<dbReference type="OrthoDB" id="9790409at2"/>
<organism evidence="2 3">
    <name type="scientific">Methylocella silvestris</name>
    <dbReference type="NCBI Taxonomy" id="199596"/>
    <lineage>
        <taxon>Bacteria</taxon>
        <taxon>Pseudomonadati</taxon>
        <taxon>Pseudomonadota</taxon>
        <taxon>Alphaproteobacteria</taxon>
        <taxon>Hyphomicrobiales</taxon>
        <taxon>Beijerinckiaceae</taxon>
        <taxon>Methylocella</taxon>
    </lineage>
</organism>
<gene>
    <name evidence="2" type="ORF">CR492_07120</name>
</gene>
<dbReference type="Pfam" id="PF20398">
    <property type="entry name" value="DUF6691"/>
    <property type="match status" value="1"/>
</dbReference>
<evidence type="ECO:0000313" key="2">
    <source>
        <dbReference type="EMBL" id="PNG26748.1"/>
    </source>
</evidence>
<evidence type="ECO:0000256" key="1">
    <source>
        <dbReference type="SAM" id="Phobius"/>
    </source>
</evidence>
<accession>A0A2J7TIZ9</accession>